<evidence type="ECO:0000313" key="2">
    <source>
        <dbReference type="Proteomes" id="UP001162318"/>
    </source>
</evidence>
<dbReference type="RefSeq" id="WP_231736485.1">
    <property type="nucleotide sequence ID" value="NZ_JAOCKX010000006.1"/>
</dbReference>
<reference evidence="1" key="1">
    <citation type="submission" date="2022-09" db="EMBL/GenBank/DDBJ databases">
        <title>Intensive care unit water sources are persistently colonized with multi-drug resistant bacteria and are the site of extensive horizontal gene transfer of antibiotic resistance genes.</title>
        <authorList>
            <person name="Diorio-Toth L."/>
        </authorList>
    </citation>
    <scope>NUCLEOTIDE SEQUENCE</scope>
    <source>
        <strain evidence="1">GD03659</strain>
    </source>
</reference>
<comment type="caution">
    <text evidence="1">The sequence shown here is derived from an EMBL/GenBank/DDBJ whole genome shotgun (WGS) entry which is preliminary data.</text>
</comment>
<protein>
    <submittedName>
        <fullName evidence="1">Uncharacterized protein</fullName>
    </submittedName>
</protein>
<name>A0AA43B6U4_SPHYA</name>
<dbReference type="Proteomes" id="UP001162318">
    <property type="component" value="Unassembled WGS sequence"/>
</dbReference>
<dbReference type="AlphaFoldDB" id="A0AA43B6U4"/>
<dbReference type="EMBL" id="JAOCKX010000006">
    <property type="protein sequence ID" value="MDH2130636.1"/>
    <property type="molecule type" value="Genomic_DNA"/>
</dbReference>
<proteinExistence type="predicted"/>
<sequence length="65" mass="7271">MSFLIASRVTAPVGRKRWAIDFATSCNRDGISAVGEGANWKRFMDTSMDYEKRVRPFPLSPSSMA</sequence>
<evidence type="ECO:0000313" key="1">
    <source>
        <dbReference type="EMBL" id="MDH2130636.1"/>
    </source>
</evidence>
<accession>A0AA43B6U4</accession>
<gene>
    <name evidence="1" type="ORF">N5J77_05830</name>
</gene>
<organism evidence="1 2">
    <name type="scientific">Sphingobium yanoikuyae</name>
    <name type="common">Sphingomonas yanoikuyae</name>
    <dbReference type="NCBI Taxonomy" id="13690"/>
    <lineage>
        <taxon>Bacteria</taxon>
        <taxon>Pseudomonadati</taxon>
        <taxon>Pseudomonadota</taxon>
        <taxon>Alphaproteobacteria</taxon>
        <taxon>Sphingomonadales</taxon>
        <taxon>Sphingomonadaceae</taxon>
        <taxon>Sphingobium</taxon>
    </lineage>
</organism>